<dbReference type="Gene3D" id="3.40.1400.10">
    <property type="entry name" value="Sugar-phosphate isomerase, RpiB/LacA/LacB"/>
    <property type="match status" value="1"/>
</dbReference>
<dbReference type="InterPro" id="IPR036569">
    <property type="entry name" value="RpiB_LacA_LacB_sf"/>
</dbReference>
<dbReference type="SUPFAM" id="SSF89623">
    <property type="entry name" value="Ribose/Galactose isomerase RpiB/AlsB"/>
    <property type="match status" value="1"/>
</dbReference>
<dbReference type="NCBIfam" id="TIGR00689">
    <property type="entry name" value="rpiB_lacA_lacB"/>
    <property type="match status" value="1"/>
</dbReference>
<keyword evidence="4" id="KW-1185">Reference proteome</keyword>
<comment type="similarity">
    <text evidence="1">Belongs to the LacAB/RpiB family.</text>
</comment>
<accession>A0ABQ5QFQ9</accession>
<dbReference type="InterPro" id="IPR004785">
    <property type="entry name" value="RpiB"/>
</dbReference>
<gene>
    <name evidence="3" type="primary">rpiB_1</name>
    <name evidence="3" type="ORF">GETHLI_18530</name>
</gene>
<sequence length="144" mass="15764">MKLGFASDHAGFDLKERLKAWALEQGHEVVDFGTNGMASVDYPDFAHRAAEGMDQWERLVLVCGSGIGISIAANRHAGIRCALVTSPEHAALARQHNDANAIAFGQRLTDPLKAESYLKTFLETPFEGGRHQGRVDKIEWKGSC</sequence>
<dbReference type="Pfam" id="PF02502">
    <property type="entry name" value="LacAB_rpiB"/>
    <property type="match status" value="1"/>
</dbReference>
<dbReference type="GO" id="GO:0016853">
    <property type="term" value="F:isomerase activity"/>
    <property type="evidence" value="ECO:0007669"/>
    <property type="project" value="UniProtKB-KW"/>
</dbReference>
<name>A0ABQ5QFQ9_9BACT</name>
<dbReference type="PIRSF" id="PIRSF005384">
    <property type="entry name" value="RpiB_LacA_B"/>
    <property type="match status" value="1"/>
</dbReference>
<organism evidence="3 4">
    <name type="scientific">Geothrix limicola</name>
    <dbReference type="NCBI Taxonomy" id="2927978"/>
    <lineage>
        <taxon>Bacteria</taxon>
        <taxon>Pseudomonadati</taxon>
        <taxon>Acidobacteriota</taxon>
        <taxon>Holophagae</taxon>
        <taxon>Holophagales</taxon>
        <taxon>Holophagaceae</taxon>
        <taxon>Geothrix</taxon>
    </lineage>
</organism>
<keyword evidence="2 3" id="KW-0413">Isomerase</keyword>
<proteinExistence type="inferred from homology"/>
<dbReference type="PANTHER" id="PTHR30345">
    <property type="entry name" value="RIBOSE-5-PHOSPHATE ISOMERASE B"/>
    <property type="match status" value="1"/>
</dbReference>
<dbReference type="Proteomes" id="UP001165069">
    <property type="component" value="Unassembled WGS sequence"/>
</dbReference>
<dbReference type="PANTHER" id="PTHR30345:SF0">
    <property type="entry name" value="DNA DAMAGE-REPAIR_TOLERATION PROTEIN DRT102"/>
    <property type="match status" value="1"/>
</dbReference>
<reference evidence="3 4" key="1">
    <citation type="journal article" date="2023" name="Antonie Van Leeuwenhoek">
        <title>Mesoterricola silvestris gen. nov., sp. nov., Mesoterricola sediminis sp. nov., Geothrix oryzae sp. nov., Geothrix edaphica sp. nov., Geothrix rubra sp. nov., and Geothrix limicola sp. nov., six novel members of Acidobacteriota isolated from soils.</title>
        <authorList>
            <person name="Itoh H."/>
            <person name="Sugisawa Y."/>
            <person name="Mise K."/>
            <person name="Xu Z."/>
            <person name="Kuniyasu M."/>
            <person name="Ushijima N."/>
            <person name="Kawano K."/>
            <person name="Kobayashi E."/>
            <person name="Shiratori Y."/>
            <person name="Masuda Y."/>
            <person name="Senoo K."/>
        </authorList>
    </citation>
    <scope>NUCLEOTIDE SEQUENCE [LARGE SCALE GENOMIC DNA]</scope>
    <source>
        <strain evidence="3 4">Red804</strain>
    </source>
</reference>
<dbReference type="EMBL" id="BSDE01000003">
    <property type="protein sequence ID" value="GLH73351.1"/>
    <property type="molecule type" value="Genomic_DNA"/>
</dbReference>
<dbReference type="RefSeq" id="WP_285574319.1">
    <property type="nucleotide sequence ID" value="NZ_BSDE01000003.1"/>
</dbReference>
<evidence type="ECO:0000313" key="4">
    <source>
        <dbReference type="Proteomes" id="UP001165069"/>
    </source>
</evidence>
<evidence type="ECO:0000256" key="2">
    <source>
        <dbReference type="ARBA" id="ARBA00023235"/>
    </source>
</evidence>
<comment type="caution">
    <text evidence="3">The sequence shown here is derived from an EMBL/GenBank/DDBJ whole genome shotgun (WGS) entry which is preliminary data.</text>
</comment>
<protein>
    <submittedName>
        <fullName evidence="3">Ribose 5-phosphate isomerase B</fullName>
    </submittedName>
</protein>
<dbReference type="NCBIfam" id="TIGR01120">
    <property type="entry name" value="rpiB"/>
    <property type="match status" value="1"/>
</dbReference>
<dbReference type="InterPro" id="IPR003500">
    <property type="entry name" value="RpiB_LacA_LacB"/>
</dbReference>
<evidence type="ECO:0000313" key="3">
    <source>
        <dbReference type="EMBL" id="GLH73351.1"/>
    </source>
</evidence>
<dbReference type="NCBIfam" id="NF004051">
    <property type="entry name" value="PRK05571.1"/>
    <property type="match status" value="1"/>
</dbReference>
<evidence type="ECO:0000256" key="1">
    <source>
        <dbReference type="ARBA" id="ARBA00008754"/>
    </source>
</evidence>